<dbReference type="PANTHER" id="PTHR46417">
    <property type="entry name" value="TRNA (GUANINE-N(1)-)-METHYLTRANSFERASE"/>
    <property type="match status" value="1"/>
</dbReference>
<evidence type="ECO:0000256" key="1">
    <source>
        <dbReference type="ARBA" id="ARBA00002634"/>
    </source>
</evidence>
<dbReference type="GO" id="GO:0052906">
    <property type="term" value="F:tRNA (guanine(37)-N1)-methyltransferase activity"/>
    <property type="evidence" value="ECO:0007669"/>
    <property type="project" value="UniProtKB-UniRule"/>
</dbReference>
<evidence type="ECO:0000313" key="20">
    <source>
        <dbReference type="Proteomes" id="UP000318661"/>
    </source>
</evidence>
<accession>A0A537L618</accession>
<dbReference type="CDD" id="cd18080">
    <property type="entry name" value="TrmD-like"/>
    <property type="match status" value="1"/>
</dbReference>
<evidence type="ECO:0000256" key="11">
    <source>
        <dbReference type="ARBA" id="ARBA00022694"/>
    </source>
</evidence>
<dbReference type="InterPro" id="IPR016009">
    <property type="entry name" value="tRNA_MeTrfase_TRMD/TRM10"/>
</dbReference>
<dbReference type="Proteomes" id="UP000318661">
    <property type="component" value="Unassembled WGS sequence"/>
</dbReference>
<comment type="caution">
    <text evidence="19">The sequence shown here is derived from an EMBL/GenBank/DDBJ whole genome shotgun (WGS) entry which is preliminary data.</text>
</comment>
<feature type="binding site" evidence="15 16">
    <location>
        <position position="113"/>
    </location>
    <ligand>
        <name>S-adenosyl-L-methionine</name>
        <dbReference type="ChEBI" id="CHEBI:59789"/>
    </ligand>
</feature>
<evidence type="ECO:0000313" key="19">
    <source>
        <dbReference type="EMBL" id="TMJ03207.1"/>
    </source>
</evidence>
<dbReference type="InterPro" id="IPR029026">
    <property type="entry name" value="tRNA_m1G_MTases_N"/>
</dbReference>
<dbReference type="GO" id="GO:0002939">
    <property type="term" value="P:tRNA N1-guanine methylation"/>
    <property type="evidence" value="ECO:0007669"/>
    <property type="project" value="TreeGrafter"/>
</dbReference>
<dbReference type="EMBL" id="VBAJ01000283">
    <property type="protein sequence ID" value="TMJ03207.1"/>
    <property type="molecule type" value="Genomic_DNA"/>
</dbReference>
<evidence type="ECO:0000256" key="4">
    <source>
        <dbReference type="ARBA" id="ARBA00011738"/>
    </source>
</evidence>
<dbReference type="SUPFAM" id="SSF75217">
    <property type="entry name" value="alpha/beta knot"/>
    <property type="match status" value="1"/>
</dbReference>
<name>A0A537L618_9BACT</name>
<evidence type="ECO:0000259" key="18">
    <source>
        <dbReference type="Pfam" id="PF01746"/>
    </source>
</evidence>
<keyword evidence="11 15" id="KW-0819">tRNA processing</keyword>
<protein>
    <recommendedName>
        <fullName evidence="6 15">tRNA (guanine-N(1)-)-methyltransferase</fullName>
        <ecNumber evidence="5 15">2.1.1.228</ecNumber>
    </recommendedName>
    <alternativeName>
        <fullName evidence="12 15">M1G-methyltransferase</fullName>
    </alternativeName>
    <alternativeName>
        <fullName evidence="13 15">tRNA [GM37] methyltransferase</fullName>
    </alternativeName>
</protein>
<evidence type="ECO:0000256" key="6">
    <source>
        <dbReference type="ARBA" id="ARBA00014679"/>
    </source>
</evidence>
<evidence type="ECO:0000256" key="5">
    <source>
        <dbReference type="ARBA" id="ARBA00012807"/>
    </source>
</evidence>
<dbReference type="NCBIfam" id="TIGR00088">
    <property type="entry name" value="trmD"/>
    <property type="match status" value="1"/>
</dbReference>
<evidence type="ECO:0000256" key="12">
    <source>
        <dbReference type="ARBA" id="ARBA00029736"/>
    </source>
</evidence>
<dbReference type="InterPro" id="IPR023148">
    <property type="entry name" value="tRNA_m1G_MeTrfase_C_sf"/>
</dbReference>
<evidence type="ECO:0000256" key="15">
    <source>
        <dbReference type="HAMAP-Rule" id="MF_00605"/>
    </source>
</evidence>
<evidence type="ECO:0000256" key="16">
    <source>
        <dbReference type="PIRSR" id="PIRSR000386-1"/>
    </source>
</evidence>
<dbReference type="NCBIfam" id="NF000648">
    <property type="entry name" value="PRK00026.1"/>
    <property type="match status" value="1"/>
</dbReference>
<keyword evidence="8 15" id="KW-0489">Methyltransferase</keyword>
<dbReference type="Pfam" id="PF01746">
    <property type="entry name" value="tRNA_m1G_MT"/>
    <property type="match status" value="1"/>
</dbReference>
<dbReference type="FunFam" id="3.40.1280.10:FF:000001">
    <property type="entry name" value="tRNA (guanine-N(1)-)-methyltransferase"/>
    <property type="match status" value="1"/>
</dbReference>
<keyword evidence="9 15" id="KW-0808">Transferase</keyword>
<feature type="domain" description="tRNA methyltransferase TRMD/TRM10-type" evidence="18">
    <location>
        <begin position="1"/>
        <end position="224"/>
    </location>
</feature>
<comment type="subunit">
    <text evidence="4 15 17">Homodimer.</text>
</comment>
<evidence type="ECO:0000256" key="17">
    <source>
        <dbReference type="RuleBase" id="RU003464"/>
    </source>
</evidence>
<dbReference type="InterPro" id="IPR002649">
    <property type="entry name" value="tRNA_m1G_MeTrfase_TrmD"/>
</dbReference>
<comment type="subcellular location">
    <subcellularLocation>
        <location evidence="2 15 17">Cytoplasm</location>
    </subcellularLocation>
</comment>
<organism evidence="19 20">
    <name type="scientific">Candidatus Segetimicrobium genomatis</name>
    <dbReference type="NCBI Taxonomy" id="2569760"/>
    <lineage>
        <taxon>Bacteria</taxon>
        <taxon>Bacillati</taxon>
        <taxon>Candidatus Sysuimicrobiota</taxon>
        <taxon>Candidatus Sysuimicrobiia</taxon>
        <taxon>Candidatus Sysuimicrobiales</taxon>
        <taxon>Candidatus Segetimicrobiaceae</taxon>
        <taxon>Candidatus Segetimicrobium</taxon>
    </lineage>
</organism>
<dbReference type="PANTHER" id="PTHR46417:SF1">
    <property type="entry name" value="TRNA (GUANINE-N(1)-)-METHYLTRANSFERASE"/>
    <property type="match status" value="1"/>
</dbReference>
<evidence type="ECO:0000256" key="14">
    <source>
        <dbReference type="ARBA" id="ARBA00047783"/>
    </source>
</evidence>
<comment type="catalytic activity">
    <reaction evidence="14 15 17">
        <text>guanosine(37) in tRNA + S-adenosyl-L-methionine = N(1)-methylguanosine(37) in tRNA + S-adenosyl-L-homocysteine + H(+)</text>
        <dbReference type="Rhea" id="RHEA:36899"/>
        <dbReference type="Rhea" id="RHEA-COMP:10145"/>
        <dbReference type="Rhea" id="RHEA-COMP:10147"/>
        <dbReference type="ChEBI" id="CHEBI:15378"/>
        <dbReference type="ChEBI" id="CHEBI:57856"/>
        <dbReference type="ChEBI" id="CHEBI:59789"/>
        <dbReference type="ChEBI" id="CHEBI:73542"/>
        <dbReference type="ChEBI" id="CHEBI:74269"/>
        <dbReference type="EC" id="2.1.1.228"/>
    </reaction>
</comment>
<evidence type="ECO:0000256" key="3">
    <source>
        <dbReference type="ARBA" id="ARBA00007630"/>
    </source>
</evidence>
<dbReference type="InterPro" id="IPR029028">
    <property type="entry name" value="Alpha/beta_knot_MTases"/>
</dbReference>
<keyword evidence="7 15" id="KW-0963">Cytoplasm</keyword>
<comment type="function">
    <text evidence="1 15 17">Specifically methylates guanosine-37 in various tRNAs.</text>
</comment>
<dbReference type="PIRSF" id="PIRSF000386">
    <property type="entry name" value="tRNA_mtase"/>
    <property type="match status" value="1"/>
</dbReference>
<keyword evidence="10 15" id="KW-0949">S-adenosyl-L-methionine</keyword>
<feature type="binding site" evidence="15 16">
    <location>
        <begin position="133"/>
        <end position="138"/>
    </location>
    <ligand>
        <name>S-adenosyl-L-methionine</name>
        <dbReference type="ChEBI" id="CHEBI:59789"/>
    </ligand>
</feature>
<dbReference type="EC" id="2.1.1.228" evidence="5 15"/>
<dbReference type="HAMAP" id="MF_00605">
    <property type="entry name" value="TrmD"/>
    <property type="match status" value="1"/>
</dbReference>
<reference evidence="19 20" key="1">
    <citation type="journal article" date="2019" name="Nat. Microbiol.">
        <title>Mediterranean grassland soil C-N compound turnover is dependent on rainfall and depth, and is mediated by genomically divergent microorganisms.</title>
        <authorList>
            <person name="Diamond S."/>
            <person name="Andeer P.F."/>
            <person name="Li Z."/>
            <person name="Crits-Christoph A."/>
            <person name="Burstein D."/>
            <person name="Anantharaman K."/>
            <person name="Lane K.R."/>
            <person name="Thomas B.C."/>
            <person name="Pan C."/>
            <person name="Northen T.R."/>
            <person name="Banfield J.F."/>
        </authorList>
    </citation>
    <scope>NUCLEOTIDE SEQUENCE [LARGE SCALE GENOMIC DNA]</scope>
    <source>
        <strain evidence="19">NP_2</strain>
    </source>
</reference>
<dbReference type="GO" id="GO:0005829">
    <property type="term" value="C:cytosol"/>
    <property type="evidence" value="ECO:0007669"/>
    <property type="project" value="TreeGrafter"/>
</dbReference>
<evidence type="ECO:0000256" key="8">
    <source>
        <dbReference type="ARBA" id="ARBA00022603"/>
    </source>
</evidence>
<evidence type="ECO:0000256" key="9">
    <source>
        <dbReference type="ARBA" id="ARBA00022679"/>
    </source>
</evidence>
<evidence type="ECO:0000256" key="2">
    <source>
        <dbReference type="ARBA" id="ARBA00004496"/>
    </source>
</evidence>
<dbReference type="Gene3D" id="3.40.1280.10">
    <property type="match status" value="1"/>
</dbReference>
<evidence type="ECO:0000256" key="7">
    <source>
        <dbReference type="ARBA" id="ARBA00022490"/>
    </source>
</evidence>
<proteinExistence type="inferred from homology"/>
<sequence>MRVDIVTIFPEAFAPLDLSILGRARERGLLEIVVWDLREFTTDRHRQVDDSPYGGGAGMVMKPEPFLAAVDAIRAAAPATSPRIILTSPQGERLTHALARRLAGEAHLVILCGHYEGIDERVGEGLAAEEISIGDYVLTGGELPAMVIVDAVARFIPGVVGDAQSVEADSFAEGLLDYPQYTRPAEFRGMKVPEVLLSGDHETIRRWRRARRLHRTLVRRPDLLRVEGLSAEDRRLLQEFGLDIEP</sequence>
<dbReference type="AlphaFoldDB" id="A0A537L618"/>
<evidence type="ECO:0000256" key="10">
    <source>
        <dbReference type="ARBA" id="ARBA00022691"/>
    </source>
</evidence>
<comment type="similarity">
    <text evidence="3 15 17">Belongs to the RNA methyltransferase TrmD family.</text>
</comment>
<evidence type="ECO:0000256" key="13">
    <source>
        <dbReference type="ARBA" id="ARBA00033392"/>
    </source>
</evidence>
<dbReference type="FunFam" id="1.10.1270.20:FF:000001">
    <property type="entry name" value="tRNA (guanine-N(1)-)-methyltransferase"/>
    <property type="match status" value="1"/>
</dbReference>
<dbReference type="Gene3D" id="1.10.1270.20">
    <property type="entry name" value="tRNA(m1g37)methyltransferase, domain 2"/>
    <property type="match status" value="1"/>
</dbReference>
<gene>
    <name evidence="15 19" type="primary">trmD</name>
    <name evidence="19" type="ORF">E6G99_11580</name>
</gene>